<evidence type="ECO:0000313" key="2">
    <source>
        <dbReference type="EMBL" id="CAF1300477.1"/>
    </source>
</evidence>
<name>A0A815DRR2_9BILA</name>
<comment type="caution">
    <text evidence="2">The sequence shown here is derived from an EMBL/GenBank/DDBJ whole genome shotgun (WGS) entry which is preliminary data.</text>
</comment>
<evidence type="ECO:0000313" key="6">
    <source>
        <dbReference type="Proteomes" id="UP000663882"/>
    </source>
</evidence>
<feature type="region of interest" description="Disordered" evidence="1">
    <location>
        <begin position="340"/>
        <end position="366"/>
    </location>
</feature>
<dbReference type="EMBL" id="CAJNOO010002834">
    <property type="protein sequence ID" value="CAF1300477.1"/>
    <property type="molecule type" value="Genomic_DNA"/>
</dbReference>
<reference evidence="2" key="1">
    <citation type="submission" date="2021-02" db="EMBL/GenBank/DDBJ databases">
        <authorList>
            <person name="Nowell W R."/>
        </authorList>
    </citation>
    <scope>NUCLEOTIDE SEQUENCE</scope>
</reference>
<dbReference type="EMBL" id="CAJOAX010002553">
    <property type="protein sequence ID" value="CAF3804282.1"/>
    <property type="molecule type" value="Genomic_DNA"/>
</dbReference>
<dbReference type="OrthoDB" id="10035421at2759"/>
<dbReference type="Proteomes" id="UP000663874">
    <property type="component" value="Unassembled WGS sequence"/>
</dbReference>
<dbReference type="Proteomes" id="UP000663889">
    <property type="component" value="Unassembled WGS sequence"/>
</dbReference>
<sequence>MTAILHQPNLTEGLTLLGWRLKRDAEIRERKDESNFECEVEPTSTSYAAFEYMSTTDDGYDPYAGLNIDLCLEVDAIDLNNTNQQINDDYDPYEVFMRMNTRRTVTGRERAPLALLPSHTTTTSPLVNNYRHYNFADDDTPVKYPLAIGHIDRRLKQQNIRGGYTPRTSFDDERRSRGGISNRPIIPSSSSSSSSIYRQPSTIIPRRGGLSTYSSTRGNNPQIRRNIPPPPRLYPRSEYPPSASSKRVTFRHSNDFNSGDDFDEEEEDDDSLEGDLHQPIVRRNKPPKRTAARLAVQRFRSNNIRSSIAEDDLDDDIAPTVTEMDMLEDQELDEDETNIQTTSTKTMSSPVKLPPPSLPPSKPTGGTIKSSYIGNMLPSFYEQLPESKKMLLQDATIDSSSNSPTTQTTTTTTTTDASSKSQIEVTSPGKKQVGLTTEHIEGPGGEEIIDEENRLQFRNTTIAQPYKRTTGYQNTKRYYENDDDDDQQQMRKRMRNDDDYMSAGMNRHSQYGKQHRYRKYEEDEEYDINQDTQQQQQQQQEEEFQQTIRVPARRGRPPSQHHQQQQQQQQQEDPSKKYARIIAQYEEQHGLKLGDMRVFAPKLRLRISSVNVNWINLPPIPKLPNKVHQS</sequence>
<evidence type="ECO:0000313" key="3">
    <source>
        <dbReference type="EMBL" id="CAF1363033.1"/>
    </source>
</evidence>
<organism evidence="2 6">
    <name type="scientific">Rotaria sordida</name>
    <dbReference type="NCBI Taxonomy" id="392033"/>
    <lineage>
        <taxon>Eukaryota</taxon>
        <taxon>Metazoa</taxon>
        <taxon>Spiralia</taxon>
        <taxon>Gnathifera</taxon>
        <taxon>Rotifera</taxon>
        <taxon>Eurotatoria</taxon>
        <taxon>Bdelloidea</taxon>
        <taxon>Philodinida</taxon>
        <taxon>Philodinidae</taxon>
        <taxon>Rotaria</taxon>
    </lineage>
</organism>
<dbReference type="AlphaFoldDB" id="A0A815DRR2"/>
<feature type="compositionally biased region" description="Low complexity" evidence="1">
    <location>
        <begin position="399"/>
        <end position="421"/>
    </location>
</feature>
<feature type="compositionally biased region" description="Pro residues" evidence="1">
    <location>
        <begin position="352"/>
        <end position="362"/>
    </location>
</feature>
<feature type="compositionally biased region" description="Low complexity" evidence="1">
    <location>
        <begin position="560"/>
        <end position="571"/>
    </location>
</feature>
<proteinExistence type="predicted"/>
<evidence type="ECO:0000256" key="1">
    <source>
        <dbReference type="SAM" id="MobiDB-lite"/>
    </source>
</evidence>
<accession>A0A815DRR2</accession>
<dbReference type="EMBL" id="CAJOBE010002458">
    <property type="protein sequence ID" value="CAF3823701.1"/>
    <property type="molecule type" value="Genomic_DNA"/>
</dbReference>
<evidence type="ECO:0000313" key="5">
    <source>
        <dbReference type="EMBL" id="CAF3823701.1"/>
    </source>
</evidence>
<dbReference type="Proteomes" id="UP000663823">
    <property type="component" value="Unassembled WGS sequence"/>
</dbReference>
<evidence type="ECO:0000313" key="4">
    <source>
        <dbReference type="EMBL" id="CAF3804282.1"/>
    </source>
</evidence>
<gene>
    <name evidence="5" type="ORF">FNK824_LOCUS16318</name>
    <name evidence="4" type="ORF">OTI717_LOCUS18457</name>
    <name evidence="2" type="ORF">RFH988_LOCUS29696</name>
    <name evidence="3" type="ORF">SEV965_LOCUS29478</name>
</gene>
<feature type="region of interest" description="Disordered" evidence="1">
    <location>
        <begin position="158"/>
        <end position="290"/>
    </location>
</feature>
<feature type="compositionally biased region" description="Acidic residues" evidence="1">
    <location>
        <begin position="258"/>
        <end position="273"/>
    </location>
</feature>
<protein>
    <submittedName>
        <fullName evidence="2">Uncharacterized protein</fullName>
    </submittedName>
</protein>
<dbReference type="Proteomes" id="UP000663882">
    <property type="component" value="Unassembled WGS sequence"/>
</dbReference>
<feature type="region of interest" description="Disordered" evidence="1">
    <location>
        <begin position="396"/>
        <end position="577"/>
    </location>
</feature>
<feature type="compositionally biased region" description="Basic residues" evidence="1">
    <location>
        <begin position="280"/>
        <end position="290"/>
    </location>
</feature>
<dbReference type="EMBL" id="CAJNOU010002981">
    <property type="protein sequence ID" value="CAF1363033.1"/>
    <property type="molecule type" value="Genomic_DNA"/>
</dbReference>